<keyword evidence="3" id="KW-1185">Reference proteome</keyword>
<dbReference type="EMBL" id="PDVP01000008">
    <property type="protein sequence ID" value="PHP66439.1"/>
    <property type="molecule type" value="Genomic_DNA"/>
</dbReference>
<evidence type="ECO:0000256" key="1">
    <source>
        <dbReference type="SAM" id="SignalP"/>
    </source>
</evidence>
<dbReference type="OrthoDB" id="7362478at2"/>
<evidence type="ECO:0000313" key="2">
    <source>
        <dbReference type="EMBL" id="PHP66439.1"/>
    </source>
</evidence>
<gene>
    <name evidence="2" type="ORF">CSC94_14230</name>
</gene>
<protein>
    <recommendedName>
        <fullName evidence="4">DUF992 domain-containing protein</fullName>
    </recommendedName>
</protein>
<reference evidence="2 3" key="1">
    <citation type="submission" date="2017-10" db="EMBL/GenBank/DDBJ databases">
        <title>Sedimentibacterium mangrovi gen. nov., sp. nov., a novel member of family Phyllobacteriacea isolated from mangrove sediment.</title>
        <authorList>
            <person name="Liao H."/>
            <person name="Tian Y."/>
        </authorList>
    </citation>
    <scope>NUCLEOTIDE SEQUENCE [LARGE SCALE GENOMIC DNA]</scope>
    <source>
        <strain evidence="2 3">X9-2-2</strain>
    </source>
</reference>
<dbReference type="AlphaFoldDB" id="A0A2G1QLU3"/>
<organism evidence="2 3">
    <name type="scientific">Zhengella mangrovi</name>
    <dbReference type="NCBI Taxonomy" id="1982044"/>
    <lineage>
        <taxon>Bacteria</taxon>
        <taxon>Pseudomonadati</taxon>
        <taxon>Pseudomonadota</taxon>
        <taxon>Alphaproteobacteria</taxon>
        <taxon>Hyphomicrobiales</taxon>
        <taxon>Notoacmeibacteraceae</taxon>
        <taxon>Zhengella</taxon>
    </lineage>
</organism>
<comment type="caution">
    <text evidence="2">The sequence shown here is derived from an EMBL/GenBank/DDBJ whole genome shotgun (WGS) entry which is preliminary data.</text>
</comment>
<dbReference type="Proteomes" id="UP000221168">
    <property type="component" value="Unassembled WGS sequence"/>
</dbReference>
<name>A0A2G1QLU3_9HYPH</name>
<evidence type="ECO:0000313" key="3">
    <source>
        <dbReference type="Proteomes" id="UP000221168"/>
    </source>
</evidence>
<keyword evidence="1" id="KW-0732">Signal</keyword>
<proteinExistence type="predicted"/>
<sequence length="162" mass="16053">MRFSATIAAMALASALPLAAVAPASADTVEIGTLDCQVAGGAGFVFGSTKDLVCDYKPLEGPVETYAGTISKFGVDIGVTGTTLMKWTVLAPTSADPLEPGALAGEYVGASAEASAAAGAGASVLVGGFDKSINLQPVAIQVQEGVNVAAGIARLEIEPVAR</sequence>
<feature type="signal peptide" evidence="1">
    <location>
        <begin position="1"/>
        <end position="26"/>
    </location>
</feature>
<dbReference type="InterPro" id="IPR009333">
    <property type="entry name" value="DUF992"/>
</dbReference>
<dbReference type="Pfam" id="PF06186">
    <property type="entry name" value="DUF992"/>
    <property type="match status" value="1"/>
</dbReference>
<feature type="chain" id="PRO_5013840962" description="DUF992 domain-containing protein" evidence="1">
    <location>
        <begin position="27"/>
        <end position="162"/>
    </location>
</feature>
<dbReference type="RefSeq" id="WP_099307019.1">
    <property type="nucleotide sequence ID" value="NZ_PDVP01000008.1"/>
</dbReference>
<evidence type="ECO:0008006" key="4">
    <source>
        <dbReference type="Google" id="ProtNLM"/>
    </source>
</evidence>
<accession>A0A2G1QLU3</accession>